<reference evidence="14" key="1">
    <citation type="submission" date="2022-08" db="EMBL/GenBank/DDBJ databases">
        <authorList>
            <person name="Gutierrez-Valencia J."/>
        </authorList>
    </citation>
    <scope>NUCLEOTIDE SEQUENCE</scope>
</reference>
<keyword evidence="4 13" id="KW-0812">Transmembrane</keyword>
<comment type="caution">
    <text evidence="14">The sequence shown here is derived from an EMBL/GenBank/DDBJ whole genome shotgun (WGS) entry which is preliminary data.</text>
</comment>
<dbReference type="InterPro" id="IPR017972">
    <property type="entry name" value="Cyt_P450_CS"/>
</dbReference>
<accession>A0AAV0JPH8</accession>
<evidence type="ECO:0000256" key="4">
    <source>
        <dbReference type="ARBA" id="ARBA00022692"/>
    </source>
</evidence>
<keyword evidence="6 13" id="KW-1133">Transmembrane helix</keyword>
<keyword evidence="3 11" id="KW-0349">Heme</keyword>
<evidence type="ECO:0008006" key="16">
    <source>
        <dbReference type="Google" id="ProtNLM"/>
    </source>
</evidence>
<evidence type="ECO:0000256" key="10">
    <source>
        <dbReference type="ARBA" id="ARBA00023136"/>
    </source>
</evidence>
<evidence type="ECO:0000256" key="7">
    <source>
        <dbReference type="ARBA" id="ARBA00023002"/>
    </source>
</evidence>
<keyword evidence="15" id="KW-1185">Reference proteome</keyword>
<dbReference type="GO" id="GO:0016020">
    <property type="term" value="C:membrane"/>
    <property type="evidence" value="ECO:0007669"/>
    <property type="project" value="UniProtKB-SubCell"/>
</dbReference>
<organism evidence="14 15">
    <name type="scientific">Linum tenue</name>
    <dbReference type="NCBI Taxonomy" id="586396"/>
    <lineage>
        <taxon>Eukaryota</taxon>
        <taxon>Viridiplantae</taxon>
        <taxon>Streptophyta</taxon>
        <taxon>Embryophyta</taxon>
        <taxon>Tracheophyta</taxon>
        <taxon>Spermatophyta</taxon>
        <taxon>Magnoliopsida</taxon>
        <taxon>eudicotyledons</taxon>
        <taxon>Gunneridae</taxon>
        <taxon>Pentapetalae</taxon>
        <taxon>rosids</taxon>
        <taxon>fabids</taxon>
        <taxon>Malpighiales</taxon>
        <taxon>Linaceae</taxon>
        <taxon>Linum</taxon>
    </lineage>
</organism>
<dbReference type="InterPro" id="IPR002401">
    <property type="entry name" value="Cyt_P450_E_grp-I"/>
</dbReference>
<dbReference type="InterPro" id="IPR036396">
    <property type="entry name" value="Cyt_P450_sf"/>
</dbReference>
<comment type="cofactor">
    <cofactor evidence="11">
        <name>heme</name>
        <dbReference type="ChEBI" id="CHEBI:30413"/>
    </cofactor>
</comment>
<dbReference type="PROSITE" id="PS00086">
    <property type="entry name" value="CYTOCHROME_P450"/>
    <property type="match status" value="1"/>
</dbReference>
<dbReference type="PRINTS" id="PR00385">
    <property type="entry name" value="P450"/>
</dbReference>
<comment type="subcellular location">
    <subcellularLocation>
        <location evidence="1">Membrane</location>
        <topology evidence="1">Single-pass membrane protein</topology>
    </subcellularLocation>
</comment>
<gene>
    <name evidence="14" type="ORF">LITE_LOCUS15189</name>
</gene>
<dbReference type="InterPro" id="IPR001128">
    <property type="entry name" value="Cyt_P450"/>
</dbReference>
<dbReference type="GO" id="GO:0016705">
    <property type="term" value="F:oxidoreductase activity, acting on paired donors, with incorporation or reduction of molecular oxygen"/>
    <property type="evidence" value="ECO:0007669"/>
    <property type="project" value="InterPro"/>
</dbReference>
<keyword evidence="5 11" id="KW-0479">Metal-binding</keyword>
<dbReference type="FunFam" id="1.10.630.10:FF:000026">
    <property type="entry name" value="Cytochrome P450 82C4"/>
    <property type="match status" value="1"/>
</dbReference>
<dbReference type="Proteomes" id="UP001154282">
    <property type="component" value="Unassembled WGS sequence"/>
</dbReference>
<evidence type="ECO:0000256" key="11">
    <source>
        <dbReference type="PIRSR" id="PIRSR602401-1"/>
    </source>
</evidence>
<proteinExistence type="inferred from homology"/>
<evidence type="ECO:0000256" key="12">
    <source>
        <dbReference type="RuleBase" id="RU000461"/>
    </source>
</evidence>
<dbReference type="Pfam" id="PF00067">
    <property type="entry name" value="p450"/>
    <property type="match status" value="2"/>
</dbReference>
<dbReference type="GO" id="GO:0005506">
    <property type="term" value="F:iron ion binding"/>
    <property type="evidence" value="ECO:0007669"/>
    <property type="project" value="InterPro"/>
</dbReference>
<dbReference type="SUPFAM" id="SSF48264">
    <property type="entry name" value="Cytochrome P450"/>
    <property type="match status" value="1"/>
</dbReference>
<dbReference type="EMBL" id="CAMGYJ010000005">
    <property type="protein sequence ID" value="CAI0411483.1"/>
    <property type="molecule type" value="Genomic_DNA"/>
</dbReference>
<evidence type="ECO:0000256" key="6">
    <source>
        <dbReference type="ARBA" id="ARBA00022989"/>
    </source>
</evidence>
<feature type="binding site" description="axial binding residue" evidence="11">
    <location>
        <position position="495"/>
    </location>
    <ligand>
        <name>heme</name>
        <dbReference type="ChEBI" id="CHEBI:30413"/>
    </ligand>
    <ligandPart>
        <name>Fe</name>
        <dbReference type="ChEBI" id="CHEBI:18248"/>
    </ligandPart>
</feature>
<dbReference type="PANTHER" id="PTHR47947">
    <property type="entry name" value="CYTOCHROME P450 82C3-RELATED"/>
    <property type="match status" value="1"/>
</dbReference>
<keyword evidence="9 12" id="KW-0503">Monooxygenase</keyword>
<protein>
    <recommendedName>
        <fullName evidence="16">Cytochrome P450</fullName>
    </recommendedName>
</protein>
<evidence type="ECO:0000256" key="1">
    <source>
        <dbReference type="ARBA" id="ARBA00004167"/>
    </source>
</evidence>
<keyword evidence="8 11" id="KW-0408">Iron</keyword>
<dbReference type="InterPro" id="IPR050651">
    <property type="entry name" value="Plant_Cytochrome_P450_Monoox"/>
</dbReference>
<dbReference type="PANTHER" id="PTHR47947:SF1">
    <property type="entry name" value="CYTOCHROME P450 82E3"/>
    <property type="match status" value="1"/>
</dbReference>
<evidence type="ECO:0000256" key="8">
    <source>
        <dbReference type="ARBA" id="ARBA00023004"/>
    </source>
</evidence>
<dbReference type="GO" id="GO:0020037">
    <property type="term" value="F:heme binding"/>
    <property type="evidence" value="ECO:0007669"/>
    <property type="project" value="InterPro"/>
</dbReference>
<evidence type="ECO:0000256" key="13">
    <source>
        <dbReference type="SAM" id="Phobius"/>
    </source>
</evidence>
<evidence type="ECO:0000313" key="14">
    <source>
        <dbReference type="EMBL" id="CAI0411483.1"/>
    </source>
</evidence>
<evidence type="ECO:0000256" key="3">
    <source>
        <dbReference type="ARBA" id="ARBA00022617"/>
    </source>
</evidence>
<sequence>MDATSLHLPEILVAIAIAVFLHLRWFGKRQRRQPSHKFLPEIPGALPLLGHLHLLGGKQPLARKLASFSDKYGPVFTIRLGANNLTAVVSDYDAVKECFTANDRALAFRPDSTQAQILGYNYALFGFASYGDYFRYIKKILISEVLSANRIKALRRVQISEIDSLIHDLYQQSKAGGGGKTVISVSEGIHSCVINIMTRIIAGKRYFDKSNYEEQHSVSNFSGGRPISEMIREFMLVMGTPVPSDLIPILRWVLPRGAEKAMKRLFKELDVVMQSWIDEHKEKQVVNDGDESNRDLIDVMLSEIKDEVAFGHKRETIVKAIAHVSDCFFEQILSQDNCIFVFLVFFCHQALIFGGSDTTAITLTWSLSNLLNYKRALHLAQEELDNTVGRDRWVDDSDIDNLPYLKAVIKETLRMYPPGALSLPRIASEDITIKGYHVPKGTQFFANFWKLHRDPNVWSDPNEYKPERFLTSNADIEIFGHQFEYLPFGSGRRGCPGINFGMQATQLTLARLLQGFHWSTPGDKPVDMTEDLGIILSKTNPLQVVLTPRLPAQFYNA</sequence>
<feature type="transmembrane region" description="Helical" evidence="13">
    <location>
        <begin position="6"/>
        <end position="27"/>
    </location>
</feature>
<dbReference type="Gene3D" id="1.10.630.10">
    <property type="entry name" value="Cytochrome P450"/>
    <property type="match status" value="1"/>
</dbReference>
<dbReference type="AlphaFoldDB" id="A0AAV0JPH8"/>
<evidence type="ECO:0000256" key="9">
    <source>
        <dbReference type="ARBA" id="ARBA00023033"/>
    </source>
</evidence>
<name>A0AAV0JPH8_9ROSI</name>
<dbReference type="PRINTS" id="PR00463">
    <property type="entry name" value="EP450I"/>
</dbReference>
<keyword evidence="10 13" id="KW-0472">Membrane</keyword>
<keyword evidence="7 12" id="KW-0560">Oxidoreductase</keyword>
<evidence type="ECO:0000313" key="15">
    <source>
        <dbReference type="Proteomes" id="UP001154282"/>
    </source>
</evidence>
<dbReference type="GO" id="GO:0004497">
    <property type="term" value="F:monooxygenase activity"/>
    <property type="evidence" value="ECO:0007669"/>
    <property type="project" value="UniProtKB-KW"/>
</dbReference>
<evidence type="ECO:0000256" key="2">
    <source>
        <dbReference type="ARBA" id="ARBA00010617"/>
    </source>
</evidence>
<evidence type="ECO:0000256" key="5">
    <source>
        <dbReference type="ARBA" id="ARBA00022723"/>
    </source>
</evidence>
<comment type="similarity">
    <text evidence="2 12">Belongs to the cytochrome P450 family.</text>
</comment>